<organism evidence="11 12">
    <name type="scientific">Paraburkholderia bannensis</name>
    <dbReference type="NCBI Taxonomy" id="765414"/>
    <lineage>
        <taxon>Bacteria</taxon>
        <taxon>Pseudomonadati</taxon>
        <taxon>Pseudomonadota</taxon>
        <taxon>Betaproteobacteria</taxon>
        <taxon>Burkholderiales</taxon>
        <taxon>Burkholderiaceae</taxon>
        <taxon>Paraburkholderia</taxon>
    </lineage>
</organism>
<evidence type="ECO:0000256" key="5">
    <source>
        <dbReference type="ARBA" id="ARBA00022692"/>
    </source>
</evidence>
<dbReference type="GO" id="GO:0016757">
    <property type="term" value="F:glycosyltransferase activity"/>
    <property type="evidence" value="ECO:0007669"/>
    <property type="project" value="UniProtKB-KW"/>
</dbReference>
<proteinExistence type="inferred from homology"/>
<gene>
    <name evidence="11" type="ORF">F4827_004019</name>
</gene>
<evidence type="ECO:0000259" key="10">
    <source>
        <dbReference type="Pfam" id="PF00535"/>
    </source>
</evidence>
<keyword evidence="6 9" id="KW-1133">Transmembrane helix</keyword>
<dbReference type="InterPro" id="IPR050256">
    <property type="entry name" value="Glycosyltransferase_2"/>
</dbReference>
<comment type="subcellular location">
    <subcellularLocation>
        <location evidence="1">Cell membrane</location>
        <topology evidence="1">Multi-pass membrane protein</topology>
    </subcellularLocation>
</comment>
<dbReference type="EMBL" id="JACHBW010000011">
    <property type="protein sequence ID" value="MBB6104160.1"/>
    <property type="molecule type" value="Genomic_DNA"/>
</dbReference>
<evidence type="ECO:0000256" key="3">
    <source>
        <dbReference type="ARBA" id="ARBA00022676"/>
    </source>
</evidence>
<evidence type="ECO:0000256" key="9">
    <source>
        <dbReference type="SAM" id="Phobius"/>
    </source>
</evidence>
<name>A0A7W9WSE8_9BURK</name>
<keyword evidence="5 9" id="KW-0812">Transmembrane</keyword>
<evidence type="ECO:0000256" key="4">
    <source>
        <dbReference type="ARBA" id="ARBA00022679"/>
    </source>
</evidence>
<dbReference type="PANTHER" id="PTHR48090">
    <property type="entry name" value="UNDECAPRENYL-PHOSPHATE 4-DEOXY-4-FORMAMIDO-L-ARABINOSE TRANSFERASE-RELATED"/>
    <property type="match status" value="1"/>
</dbReference>
<keyword evidence="4 11" id="KW-0808">Transferase</keyword>
<reference evidence="11 12" key="1">
    <citation type="submission" date="2020-08" db="EMBL/GenBank/DDBJ databases">
        <title>Above-ground endophytic microbial communities from plants in different locations in the United States.</title>
        <authorList>
            <person name="Frank C."/>
        </authorList>
    </citation>
    <scope>NUCLEOTIDE SEQUENCE [LARGE SCALE GENOMIC DNA]</scope>
    <source>
        <strain evidence="11 12">WP4_2_2</strain>
    </source>
</reference>
<feature type="transmembrane region" description="Helical" evidence="9">
    <location>
        <begin position="269"/>
        <end position="294"/>
    </location>
</feature>
<sequence>MTTRNNKPLVSIVAPFYNEGDAVERFFEAIVPVLEGMASTHFEIVCINDGSSDDTLDRLVAARARDSRIRVIDLTRNFGKEAALTAGIDEAFGDAVIPIDADLQDPPSLIPVMIEHWRAGADVVAARRTNRACDTWSKRTAAGLYYRVHNALSDVKLPENVGDFRLMDREVVNALRRLPERRRFMKGLFAWLGYRTVIVDYEREARSAGHSKFSGWRLWNFALEGITSFSTVPLRSWTYIGLSIAAGAFLYGGFIVGRTMLFGNPVPGYASLLTVLLFMGGIELIGIGVVGEYVGRIYHETKGRPVYLVRRRYQSSNKVSALPVRRSGTRSAQVVKLDFARRRTASRVRTAGRKLACELSATSTIAPRKIQTENLIRF</sequence>
<dbReference type="AlphaFoldDB" id="A0A7W9WSE8"/>
<dbReference type="CDD" id="cd04187">
    <property type="entry name" value="DPM1_like_bac"/>
    <property type="match status" value="1"/>
</dbReference>
<evidence type="ECO:0000256" key="7">
    <source>
        <dbReference type="ARBA" id="ARBA00023136"/>
    </source>
</evidence>
<accession>A0A7W9WSE8</accession>
<evidence type="ECO:0000313" key="12">
    <source>
        <dbReference type="Proteomes" id="UP000571554"/>
    </source>
</evidence>
<dbReference type="InterPro" id="IPR029044">
    <property type="entry name" value="Nucleotide-diphossugar_trans"/>
</dbReference>
<feature type="transmembrane region" description="Helical" evidence="9">
    <location>
        <begin position="237"/>
        <end position="257"/>
    </location>
</feature>
<dbReference type="GO" id="GO:0005886">
    <property type="term" value="C:plasma membrane"/>
    <property type="evidence" value="ECO:0007669"/>
    <property type="project" value="UniProtKB-SubCell"/>
</dbReference>
<protein>
    <submittedName>
        <fullName evidence="11">Glycosyltransferase involved in cell wall biosynthesis</fullName>
    </submittedName>
</protein>
<feature type="domain" description="Glycosyltransferase 2-like" evidence="10">
    <location>
        <begin position="11"/>
        <end position="174"/>
    </location>
</feature>
<evidence type="ECO:0000256" key="8">
    <source>
        <dbReference type="ARBA" id="ARBA00038152"/>
    </source>
</evidence>
<comment type="caution">
    <text evidence="11">The sequence shown here is derived from an EMBL/GenBank/DDBJ whole genome shotgun (WGS) entry which is preliminary data.</text>
</comment>
<dbReference type="FunFam" id="3.90.550.10:FF:000079">
    <property type="entry name" value="Probable glycosyl transferase"/>
    <property type="match status" value="1"/>
</dbReference>
<dbReference type="PANTHER" id="PTHR48090:SF1">
    <property type="entry name" value="PROPHAGE BACTOPRENOL GLUCOSYL TRANSFERASE HOMOLOG"/>
    <property type="match status" value="1"/>
</dbReference>
<dbReference type="InterPro" id="IPR001173">
    <property type="entry name" value="Glyco_trans_2-like"/>
</dbReference>
<comment type="similarity">
    <text evidence="8">Belongs to the glycosyltransferase 2 family. GtrB subfamily.</text>
</comment>
<evidence type="ECO:0000256" key="6">
    <source>
        <dbReference type="ARBA" id="ARBA00022989"/>
    </source>
</evidence>
<dbReference type="Pfam" id="PF00535">
    <property type="entry name" value="Glycos_transf_2"/>
    <property type="match status" value="1"/>
</dbReference>
<evidence type="ECO:0000256" key="2">
    <source>
        <dbReference type="ARBA" id="ARBA00022475"/>
    </source>
</evidence>
<dbReference type="Proteomes" id="UP000571554">
    <property type="component" value="Unassembled WGS sequence"/>
</dbReference>
<keyword evidence="3" id="KW-0328">Glycosyltransferase</keyword>
<dbReference type="SUPFAM" id="SSF53448">
    <property type="entry name" value="Nucleotide-diphospho-sugar transferases"/>
    <property type="match status" value="1"/>
</dbReference>
<keyword evidence="2" id="KW-1003">Cell membrane</keyword>
<keyword evidence="12" id="KW-1185">Reference proteome</keyword>
<dbReference type="Gene3D" id="3.90.550.10">
    <property type="entry name" value="Spore Coat Polysaccharide Biosynthesis Protein SpsA, Chain A"/>
    <property type="match status" value="1"/>
</dbReference>
<evidence type="ECO:0000256" key="1">
    <source>
        <dbReference type="ARBA" id="ARBA00004651"/>
    </source>
</evidence>
<evidence type="ECO:0000313" key="11">
    <source>
        <dbReference type="EMBL" id="MBB6104160.1"/>
    </source>
</evidence>
<keyword evidence="7 9" id="KW-0472">Membrane</keyword>